<evidence type="ECO:0000256" key="1">
    <source>
        <dbReference type="PROSITE-ProRule" id="PRU00339"/>
    </source>
</evidence>
<sequence>MSDEPRHAVARLRQDLRTSGHAWFDAHRDEVLATLRDAVAEPEAAVALFADVWPAVPEDVDEAWSRELLAVGADLAAALPTSLLLATGFRRAAQRLRARGALRLAAVAGMRELAVHRLRDVDPDAAAEALHDLAATYRAQGRMHKVVGCADEVLELYLLHDDRPGTARALAHLGELMVEVGRYDSAVKYLSRADRYFEDLSDTAGRARTLTSLGRALWLSGDRVVAHRRFNRALGLLIGTDDAEAQRVRDLVAGLESVPEPVQQGHADLDQQADDEADPRQEP</sequence>
<accession>A0A2P8I6L8</accession>
<evidence type="ECO:0000256" key="2">
    <source>
        <dbReference type="SAM" id="MobiDB-lite"/>
    </source>
</evidence>
<dbReference type="AlphaFoldDB" id="A0A2P8I6L8"/>
<dbReference type="InterPro" id="IPR019734">
    <property type="entry name" value="TPR_rpt"/>
</dbReference>
<dbReference type="PROSITE" id="PS50005">
    <property type="entry name" value="TPR"/>
    <property type="match status" value="1"/>
</dbReference>
<feature type="repeat" description="TPR" evidence="1">
    <location>
        <begin position="167"/>
        <end position="200"/>
    </location>
</feature>
<dbReference type="OrthoDB" id="3672380at2"/>
<dbReference type="Pfam" id="PF13424">
    <property type="entry name" value="TPR_12"/>
    <property type="match status" value="1"/>
</dbReference>
<dbReference type="EMBL" id="PYAX01000007">
    <property type="protein sequence ID" value="PSL54119.1"/>
    <property type="molecule type" value="Genomic_DNA"/>
</dbReference>
<evidence type="ECO:0000313" key="3">
    <source>
        <dbReference type="EMBL" id="PSL54119.1"/>
    </source>
</evidence>
<comment type="caution">
    <text evidence="3">The sequence shown here is derived from an EMBL/GenBank/DDBJ whole genome shotgun (WGS) entry which is preliminary data.</text>
</comment>
<keyword evidence="4" id="KW-1185">Reference proteome</keyword>
<dbReference type="Proteomes" id="UP000241118">
    <property type="component" value="Unassembled WGS sequence"/>
</dbReference>
<dbReference type="RefSeq" id="WP_106617235.1">
    <property type="nucleotide sequence ID" value="NZ_PYAX01000007.1"/>
</dbReference>
<name>A0A2P8I6L8_SACCR</name>
<dbReference type="InterPro" id="IPR011990">
    <property type="entry name" value="TPR-like_helical_dom_sf"/>
</dbReference>
<dbReference type="Gene3D" id="1.25.40.10">
    <property type="entry name" value="Tetratricopeptide repeat domain"/>
    <property type="match status" value="1"/>
</dbReference>
<gene>
    <name evidence="3" type="ORF">B0I31_107173</name>
</gene>
<evidence type="ECO:0000313" key="4">
    <source>
        <dbReference type="Proteomes" id="UP000241118"/>
    </source>
</evidence>
<keyword evidence="1" id="KW-0802">TPR repeat</keyword>
<organism evidence="3 4">
    <name type="scientific">Saccharothrix carnea</name>
    <dbReference type="NCBI Taxonomy" id="1280637"/>
    <lineage>
        <taxon>Bacteria</taxon>
        <taxon>Bacillati</taxon>
        <taxon>Actinomycetota</taxon>
        <taxon>Actinomycetes</taxon>
        <taxon>Pseudonocardiales</taxon>
        <taxon>Pseudonocardiaceae</taxon>
        <taxon>Saccharothrix</taxon>
    </lineage>
</organism>
<feature type="region of interest" description="Disordered" evidence="2">
    <location>
        <begin position="256"/>
        <end position="283"/>
    </location>
</feature>
<reference evidence="3 4" key="1">
    <citation type="submission" date="2018-03" db="EMBL/GenBank/DDBJ databases">
        <title>Genomic Encyclopedia of Type Strains, Phase III (KMG-III): the genomes of soil and plant-associated and newly described type strains.</title>
        <authorList>
            <person name="Whitman W."/>
        </authorList>
    </citation>
    <scope>NUCLEOTIDE SEQUENCE [LARGE SCALE GENOMIC DNA]</scope>
    <source>
        <strain evidence="3 4">CGMCC 4.7097</strain>
    </source>
</reference>
<protein>
    <submittedName>
        <fullName evidence="3">Tetratricopeptide repeat protein</fullName>
    </submittedName>
</protein>
<dbReference type="SUPFAM" id="SSF48452">
    <property type="entry name" value="TPR-like"/>
    <property type="match status" value="1"/>
</dbReference>
<proteinExistence type="predicted"/>